<dbReference type="Proteomes" id="UP000694888">
    <property type="component" value="Unplaced"/>
</dbReference>
<keyword evidence="2" id="KW-1185">Reference proteome</keyword>
<name>A0ABM0JRU6_APLCA</name>
<protein>
    <submittedName>
        <fullName evidence="3">Uncharacterized protein LOC101855731</fullName>
    </submittedName>
</protein>
<gene>
    <name evidence="3" type="primary">LOC101855731</name>
</gene>
<accession>A0ABM0JRU6</accession>
<evidence type="ECO:0000256" key="1">
    <source>
        <dbReference type="SAM" id="MobiDB-lite"/>
    </source>
</evidence>
<sequence>MSRDLNMEQIPPRPPPPPPPPKVATPPQQLPHPNAFKVVLEDQLSCQECTPFYLAPPGVDPYFFHAHLILNQPDPPKHERFSDLVHLEPLINYGLVTSQNYGTLEVMLKAIQHALAKRRYHHTRPFDPFQTGS</sequence>
<dbReference type="RefSeq" id="XP_005100094.1">
    <property type="nucleotide sequence ID" value="XM_005100037.2"/>
</dbReference>
<feature type="region of interest" description="Disordered" evidence="1">
    <location>
        <begin position="1"/>
        <end position="32"/>
    </location>
</feature>
<organism evidence="2 3">
    <name type="scientific">Aplysia californica</name>
    <name type="common">California sea hare</name>
    <dbReference type="NCBI Taxonomy" id="6500"/>
    <lineage>
        <taxon>Eukaryota</taxon>
        <taxon>Metazoa</taxon>
        <taxon>Spiralia</taxon>
        <taxon>Lophotrochozoa</taxon>
        <taxon>Mollusca</taxon>
        <taxon>Gastropoda</taxon>
        <taxon>Heterobranchia</taxon>
        <taxon>Euthyneura</taxon>
        <taxon>Tectipleura</taxon>
        <taxon>Aplysiida</taxon>
        <taxon>Aplysioidea</taxon>
        <taxon>Aplysiidae</taxon>
        <taxon>Aplysia</taxon>
    </lineage>
</organism>
<dbReference type="GeneID" id="101855731"/>
<evidence type="ECO:0000313" key="2">
    <source>
        <dbReference type="Proteomes" id="UP000694888"/>
    </source>
</evidence>
<feature type="compositionally biased region" description="Pro residues" evidence="1">
    <location>
        <begin position="11"/>
        <end position="30"/>
    </location>
</feature>
<proteinExistence type="predicted"/>
<reference evidence="3" key="1">
    <citation type="submission" date="2025-08" db="UniProtKB">
        <authorList>
            <consortium name="RefSeq"/>
        </authorList>
    </citation>
    <scope>IDENTIFICATION</scope>
</reference>
<evidence type="ECO:0000313" key="3">
    <source>
        <dbReference type="RefSeq" id="XP_005100094.1"/>
    </source>
</evidence>